<evidence type="ECO:0000313" key="2">
    <source>
        <dbReference type="Proteomes" id="UP001187531"/>
    </source>
</evidence>
<protein>
    <submittedName>
        <fullName evidence="1">Uncharacterized protein</fullName>
    </submittedName>
</protein>
<sequence length="66" mass="7615">MHIQFDLESGGDKKFWFNGNQEIYSQPAVVHSHVKEVVHNPHIPFLRANVSPVELQEHVSKIYAPH</sequence>
<comment type="caution">
    <text evidence="1">The sequence shown here is derived from an EMBL/GenBank/DDBJ whole genome shotgun (WGS) entry which is preliminary data.</text>
</comment>
<accession>A0AA88IBV6</accession>
<gene>
    <name evidence="1" type="ORF">QYM36_002139</name>
</gene>
<evidence type="ECO:0000313" key="1">
    <source>
        <dbReference type="EMBL" id="KAK2723696.1"/>
    </source>
</evidence>
<dbReference type="EMBL" id="JAVRJZ010000004">
    <property type="protein sequence ID" value="KAK2723696.1"/>
    <property type="molecule type" value="Genomic_DNA"/>
</dbReference>
<organism evidence="1 2">
    <name type="scientific">Artemia franciscana</name>
    <name type="common">Brine shrimp</name>
    <name type="synonym">Artemia sanfranciscana</name>
    <dbReference type="NCBI Taxonomy" id="6661"/>
    <lineage>
        <taxon>Eukaryota</taxon>
        <taxon>Metazoa</taxon>
        <taxon>Ecdysozoa</taxon>
        <taxon>Arthropoda</taxon>
        <taxon>Crustacea</taxon>
        <taxon>Branchiopoda</taxon>
        <taxon>Anostraca</taxon>
        <taxon>Artemiidae</taxon>
        <taxon>Artemia</taxon>
    </lineage>
</organism>
<dbReference type="Proteomes" id="UP001187531">
    <property type="component" value="Unassembled WGS sequence"/>
</dbReference>
<dbReference type="AlphaFoldDB" id="A0AA88IBV6"/>
<name>A0AA88IBV6_ARTSF</name>
<keyword evidence="2" id="KW-1185">Reference proteome</keyword>
<proteinExistence type="predicted"/>
<reference evidence="1" key="1">
    <citation type="submission" date="2023-07" db="EMBL/GenBank/DDBJ databases">
        <title>Chromosome-level genome assembly of Artemia franciscana.</title>
        <authorList>
            <person name="Jo E."/>
        </authorList>
    </citation>
    <scope>NUCLEOTIDE SEQUENCE</scope>
    <source>
        <tissue evidence="1">Whole body</tissue>
    </source>
</reference>